<keyword evidence="19" id="KW-1185">Reference proteome</keyword>
<dbReference type="Pfam" id="PF03626">
    <property type="entry name" value="COX4_pro"/>
    <property type="match status" value="1"/>
</dbReference>
<evidence type="ECO:0000256" key="8">
    <source>
        <dbReference type="ARBA" id="ARBA00022982"/>
    </source>
</evidence>
<evidence type="ECO:0000256" key="14">
    <source>
        <dbReference type="ARBA" id="ARBA00030211"/>
    </source>
</evidence>
<dbReference type="GO" id="GO:0009319">
    <property type="term" value="C:cytochrome o ubiquinol oxidase complex"/>
    <property type="evidence" value="ECO:0007669"/>
    <property type="project" value="TreeGrafter"/>
</dbReference>
<dbReference type="GO" id="GO:0015990">
    <property type="term" value="P:electron transport coupled proton transport"/>
    <property type="evidence" value="ECO:0007669"/>
    <property type="project" value="InterPro"/>
</dbReference>
<dbReference type="GO" id="GO:0015078">
    <property type="term" value="F:proton transmembrane transporter activity"/>
    <property type="evidence" value="ECO:0007669"/>
    <property type="project" value="TreeGrafter"/>
</dbReference>
<comment type="subunit">
    <text evidence="3">Heterooctamer of two A chains, two B chains, two C chains and two D chains.</text>
</comment>
<evidence type="ECO:0000256" key="9">
    <source>
        <dbReference type="ARBA" id="ARBA00022989"/>
    </source>
</evidence>
<organism evidence="18 19">
    <name type="scientific">Aquicella lusitana</name>
    <dbReference type="NCBI Taxonomy" id="254246"/>
    <lineage>
        <taxon>Bacteria</taxon>
        <taxon>Pseudomonadati</taxon>
        <taxon>Pseudomonadota</taxon>
        <taxon>Gammaproteobacteria</taxon>
        <taxon>Legionellales</taxon>
        <taxon>Coxiellaceae</taxon>
        <taxon>Aquicella</taxon>
    </lineage>
</organism>
<evidence type="ECO:0000256" key="12">
    <source>
        <dbReference type="ARBA" id="ARBA00025694"/>
    </source>
</evidence>
<comment type="function">
    <text evidence="12">Cytochrome bo(3) ubiquinol terminal oxidase is the component of the aerobic respiratory chain of E.coli that predominates when cells are grown at high aeration. Has proton pump activity across the membrane in addition to electron transfer, pumping 2 protons/electron.</text>
</comment>
<keyword evidence="11 17" id="KW-0472">Membrane</keyword>
<evidence type="ECO:0000256" key="5">
    <source>
        <dbReference type="ARBA" id="ARBA00022448"/>
    </source>
</evidence>
<dbReference type="GO" id="GO:0005886">
    <property type="term" value="C:plasma membrane"/>
    <property type="evidence" value="ECO:0007669"/>
    <property type="project" value="UniProtKB-SubCell"/>
</dbReference>
<proteinExistence type="inferred from homology"/>
<dbReference type="InterPro" id="IPR014210">
    <property type="entry name" value="Cyt_o_ubiqinol_oxidase_su4"/>
</dbReference>
<keyword evidence="7 17" id="KW-0812">Transmembrane</keyword>
<evidence type="ECO:0000256" key="13">
    <source>
        <dbReference type="ARBA" id="ARBA00030071"/>
    </source>
</evidence>
<dbReference type="GO" id="GO:0019646">
    <property type="term" value="P:aerobic electron transport chain"/>
    <property type="evidence" value="ECO:0007669"/>
    <property type="project" value="TreeGrafter"/>
</dbReference>
<name>A0A370GHW8_9COXI</name>
<evidence type="ECO:0000256" key="4">
    <source>
        <dbReference type="ARBA" id="ARBA00014689"/>
    </source>
</evidence>
<dbReference type="RefSeq" id="WP_197737837.1">
    <property type="nucleotide sequence ID" value="NZ_LR699114.1"/>
</dbReference>
<feature type="transmembrane region" description="Helical" evidence="17">
    <location>
        <begin position="50"/>
        <end position="69"/>
    </location>
</feature>
<comment type="caution">
    <text evidence="18">The sequence shown here is derived from an EMBL/GenBank/DDBJ whole genome shotgun (WGS) entry which is preliminary data.</text>
</comment>
<evidence type="ECO:0000256" key="1">
    <source>
        <dbReference type="ARBA" id="ARBA00004651"/>
    </source>
</evidence>
<accession>A0A370GHW8</accession>
<comment type="similarity">
    <text evidence="2">Belongs to the cytochrome c oxidase bacterial subunit 4 family.</text>
</comment>
<protein>
    <recommendedName>
        <fullName evidence="4">Cytochrome bo(3) ubiquinol oxidase subunit 4</fullName>
    </recommendedName>
    <alternativeName>
        <fullName evidence="16">Cytochrome o ubiquinol oxidase subunit 4</fullName>
    </alternativeName>
    <alternativeName>
        <fullName evidence="13">Oxidase bo(3) subunit 4</fullName>
    </alternativeName>
    <alternativeName>
        <fullName evidence="14">Ubiquinol oxidase polypeptide IV</fullName>
    </alternativeName>
    <alternativeName>
        <fullName evidence="15">Ubiquinol oxidase subunit 4</fullName>
    </alternativeName>
</protein>
<evidence type="ECO:0000313" key="19">
    <source>
        <dbReference type="Proteomes" id="UP000254720"/>
    </source>
</evidence>
<dbReference type="InterPro" id="IPR050968">
    <property type="entry name" value="Cytochrome_c_oxidase_bac_sub4"/>
</dbReference>
<reference evidence="18 19" key="1">
    <citation type="submission" date="2018-07" db="EMBL/GenBank/DDBJ databases">
        <title>Genomic Encyclopedia of Type Strains, Phase IV (KMG-IV): sequencing the most valuable type-strain genomes for metagenomic binning, comparative biology and taxonomic classification.</title>
        <authorList>
            <person name="Goeker M."/>
        </authorList>
    </citation>
    <scope>NUCLEOTIDE SEQUENCE [LARGE SCALE GENOMIC DNA]</scope>
    <source>
        <strain evidence="18 19">DSM 16500</strain>
    </source>
</reference>
<dbReference type="PANTHER" id="PTHR36835">
    <property type="entry name" value="CYTOCHROME BO(3) UBIQUINOL OXIDASE SUBUNIT 4"/>
    <property type="match status" value="1"/>
</dbReference>
<dbReference type="InterPro" id="IPR005171">
    <property type="entry name" value="Cyt_c_oxidase_su4_prok"/>
</dbReference>
<dbReference type="Proteomes" id="UP000254720">
    <property type="component" value="Unassembled WGS sequence"/>
</dbReference>
<evidence type="ECO:0000256" key="16">
    <source>
        <dbReference type="ARBA" id="ARBA00032185"/>
    </source>
</evidence>
<dbReference type="EMBL" id="QQAX01000011">
    <property type="protein sequence ID" value="RDI43398.1"/>
    <property type="molecule type" value="Genomic_DNA"/>
</dbReference>
<comment type="subcellular location">
    <subcellularLocation>
        <location evidence="1">Cell membrane</location>
        <topology evidence="1">Multi-pass membrane protein</topology>
    </subcellularLocation>
</comment>
<evidence type="ECO:0000256" key="11">
    <source>
        <dbReference type="ARBA" id="ARBA00023136"/>
    </source>
</evidence>
<evidence type="ECO:0000256" key="7">
    <source>
        <dbReference type="ARBA" id="ARBA00022692"/>
    </source>
</evidence>
<feature type="transmembrane region" description="Helical" evidence="17">
    <location>
        <begin position="21"/>
        <end position="38"/>
    </location>
</feature>
<keyword evidence="10" id="KW-0560">Oxidoreductase</keyword>
<evidence type="ECO:0000256" key="6">
    <source>
        <dbReference type="ARBA" id="ARBA00022475"/>
    </source>
</evidence>
<keyword evidence="5" id="KW-0813">Transport</keyword>
<evidence type="ECO:0000256" key="15">
    <source>
        <dbReference type="ARBA" id="ARBA00031887"/>
    </source>
</evidence>
<feature type="transmembrane region" description="Helical" evidence="17">
    <location>
        <begin position="81"/>
        <end position="103"/>
    </location>
</feature>
<sequence length="110" mass="12196">MSHQHEKMMGQASGQKTLSGYITGLALSIILTLLAFGIVEKRLLSDANLYIALTVLAVAQLFVQSICFLRLNCSTEGRWNLFPFIFTVLIIAIIVGGSLWIMYNLNINMS</sequence>
<dbReference type="PANTHER" id="PTHR36835:SF1">
    <property type="entry name" value="CYTOCHROME BO(3) UBIQUINOL OXIDASE SUBUNIT 4"/>
    <property type="match status" value="1"/>
</dbReference>
<evidence type="ECO:0000256" key="2">
    <source>
        <dbReference type="ARBA" id="ARBA00008079"/>
    </source>
</evidence>
<dbReference type="GO" id="GO:0009486">
    <property type="term" value="F:cytochrome bo3 ubiquinol oxidase activity"/>
    <property type="evidence" value="ECO:0007669"/>
    <property type="project" value="InterPro"/>
</dbReference>
<dbReference type="NCBIfam" id="TIGR02847">
    <property type="entry name" value="CyoD"/>
    <property type="match status" value="1"/>
</dbReference>
<evidence type="ECO:0000256" key="10">
    <source>
        <dbReference type="ARBA" id="ARBA00023002"/>
    </source>
</evidence>
<dbReference type="AlphaFoldDB" id="A0A370GHW8"/>
<evidence type="ECO:0000256" key="3">
    <source>
        <dbReference type="ARBA" id="ARBA00011700"/>
    </source>
</evidence>
<keyword evidence="8" id="KW-0249">Electron transport</keyword>
<gene>
    <name evidence="18" type="ORF">C8D86_11154</name>
</gene>
<evidence type="ECO:0000256" key="17">
    <source>
        <dbReference type="SAM" id="Phobius"/>
    </source>
</evidence>
<evidence type="ECO:0000313" key="18">
    <source>
        <dbReference type="EMBL" id="RDI43398.1"/>
    </source>
</evidence>
<keyword evidence="6" id="KW-1003">Cell membrane</keyword>
<keyword evidence="9 17" id="KW-1133">Transmembrane helix</keyword>